<dbReference type="AlphaFoldDB" id="A0A8S1VB41"/>
<evidence type="ECO:0000313" key="2">
    <source>
        <dbReference type="Proteomes" id="UP000689195"/>
    </source>
</evidence>
<organism evidence="1 2">
    <name type="scientific">Paramecium pentaurelia</name>
    <dbReference type="NCBI Taxonomy" id="43138"/>
    <lineage>
        <taxon>Eukaryota</taxon>
        <taxon>Sar</taxon>
        <taxon>Alveolata</taxon>
        <taxon>Ciliophora</taxon>
        <taxon>Intramacronucleata</taxon>
        <taxon>Oligohymenophorea</taxon>
        <taxon>Peniculida</taxon>
        <taxon>Parameciidae</taxon>
        <taxon>Paramecium</taxon>
    </lineage>
</organism>
<evidence type="ECO:0000313" key="1">
    <source>
        <dbReference type="EMBL" id="CAD8173801.1"/>
    </source>
</evidence>
<accession>A0A8S1VB41</accession>
<sequence>MLCYFKSIRIIRRENVINSKNDKLDYLAWIYLVKLLFKLFLQFKQFKLIQQSYCYINQFQKNRIQGYINYQQYKFEKRMKFSIHQTQFKSILIFIEKIYQICQIQLK</sequence>
<name>A0A8S1VB41_9CILI</name>
<keyword evidence="2" id="KW-1185">Reference proteome</keyword>
<dbReference type="EMBL" id="CAJJDO010000060">
    <property type="protein sequence ID" value="CAD8173801.1"/>
    <property type="molecule type" value="Genomic_DNA"/>
</dbReference>
<protein>
    <submittedName>
        <fullName evidence="1">Uncharacterized protein</fullName>
    </submittedName>
</protein>
<proteinExistence type="predicted"/>
<gene>
    <name evidence="1" type="ORF">PPENT_87.1.T0600064</name>
</gene>
<reference evidence="1" key="1">
    <citation type="submission" date="2021-01" db="EMBL/GenBank/DDBJ databases">
        <authorList>
            <consortium name="Genoscope - CEA"/>
            <person name="William W."/>
        </authorList>
    </citation>
    <scope>NUCLEOTIDE SEQUENCE</scope>
</reference>
<dbReference type="Proteomes" id="UP000689195">
    <property type="component" value="Unassembled WGS sequence"/>
</dbReference>
<comment type="caution">
    <text evidence="1">The sequence shown here is derived from an EMBL/GenBank/DDBJ whole genome shotgun (WGS) entry which is preliminary data.</text>
</comment>